<dbReference type="InterPro" id="IPR005122">
    <property type="entry name" value="Uracil-DNA_glycosylase-like"/>
</dbReference>
<proteinExistence type="predicted"/>
<dbReference type="Proteomes" id="UP001216253">
    <property type="component" value="Unassembled WGS sequence"/>
</dbReference>
<reference evidence="2 3" key="1">
    <citation type="submission" date="2023-03" db="EMBL/GenBank/DDBJ databases">
        <title>NovoSphingobium album sp. nov. isolated from polycyclic aromatic hydrocarbons- and heavy-metal polluted soil.</title>
        <authorList>
            <person name="Liu Z."/>
            <person name="Wang K."/>
        </authorList>
    </citation>
    <scope>NUCLEOTIDE SEQUENCE [LARGE SCALE GENOMIC DNA]</scope>
    <source>
        <strain evidence="2 3">H3SJ31-1</strain>
    </source>
</reference>
<dbReference type="Gene3D" id="3.40.470.10">
    <property type="entry name" value="Uracil-DNA glycosylase-like domain"/>
    <property type="match status" value="1"/>
</dbReference>
<comment type="caution">
    <text evidence="2">The sequence shown here is derived from an EMBL/GenBank/DDBJ whole genome shotgun (WGS) entry which is preliminary data.</text>
</comment>
<dbReference type="PANTHER" id="PTHR42160">
    <property type="entry name" value="URACIL-DNA GLYCOSYLASE SUPERFAMILY PROTEIN"/>
    <property type="match status" value="1"/>
</dbReference>
<gene>
    <name evidence="2" type="ORF">PYV00_13930</name>
</gene>
<dbReference type="SMART" id="SM00987">
    <property type="entry name" value="UreE_C"/>
    <property type="match status" value="1"/>
</dbReference>
<dbReference type="SUPFAM" id="SSF52141">
    <property type="entry name" value="Uracil-DNA glycosylase-like"/>
    <property type="match status" value="1"/>
</dbReference>
<dbReference type="InterPro" id="IPR036895">
    <property type="entry name" value="Uracil-DNA_glycosylase-like_sf"/>
</dbReference>
<dbReference type="SMART" id="SM00986">
    <property type="entry name" value="UDG"/>
    <property type="match status" value="1"/>
</dbReference>
<dbReference type="EMBL" id="JARESE010000047">
    <property type="protein sequence ID" value="MDE8652802.1"/>
    <property type="molecule type" value="Genomic_DNA"/>
</dbReference>
<sequence>MTELEALLMEVRACRACGDLLPLGPRPVVQMSATARILIASQAPGTKVHASGIPFSDASGDRLRQWMGITPDQFYDAANIAIVPMGLCYPGRSGSGDAPPRPECARLWRERLLAQMPDLRLTLLVGSYAQNHVLGASALTERVRDFAAYLPRWFPLPHPSWRSAIWARNHPWFEKQVLPALRSELRQIWPELNEAGQHSDDAQNTRV</sequence>
<accession>A0ABT5WRZ4</accession>
<evidence type="ECO:0000313" key="2">
    <source>
        <dbReference type="EMBL" id="MDE8652802.1"/>
    </source>
</evidence>
<name>A0ABT5WRZ4_9SPHN</name>
<dbReference type="InterPro" id="IPR047124">
    <property type="entry name" value="HI_0220.2"/>
</dbReference>
<evidence type="ECO:0000259" key="1">
    <source>
        <dbReference type="SMART" id="SM00986"/>
    </source>
</evidence>
<evidence type="ECO:0000313" key="3">
    <source>
        <dbReference type="Proteomes" id="UP001216253"/>
    </source>
</evidence>
<feature type="domain" description="Uracil-DNA glycosylase-like" evidence="1">
    <location>
        <begin position="28"/>
        <end position="182"/>
    </location>
</feature>
<organism evidence="2 3">
    <name type="scientific">Novosphingobium album</name>
    <name type="common">ex Liu et al. 2023</name>
    <dbReference type="NCBI Taxonomy" id="3031130"/>
    <lineage>
        <taxon>Bacteria</taxon>
        <taxon>Pseudomonadati</taxon>
        <taxon>Pseudomonadota</taxon>
        <taxon>Alphaproteobacteria</taxon>
        <taxon>Sphingomonadales</taxon>
        <taxon>Sphingomonadaceae</taxon>
        <taxon>Novosphingobium</taxon>
    </lineage>
</organism>
<dbReference type="Pfam" id="PF03167">
    <property type="entry name" value="UDG"/>
    <property type="match status" value="1"/>
</dbReference>
<keyword evidence="3" id="KW-1185">Reference proteome</keyword>
<dbReference type="PANTHER" id="PTHR42160:SF1">
    <property type="entry name" value="URACIL-DNA GLYCOSYLASE SUPERFAMILY PROTEIN"/>
    <property type="match status" value="1"/>
</dbReference>
<dbReference type="CDD" id="cd10033">
    <property type="entry name" value="UDG_like"/>
    <property type="match status" value="1"/>
</dbReference>
<protein>
    <submittedName>
        <fullName evidence="2">Uracil-DNA glycosylase family protein</fullName>
    </submittedName>
</protein>